<keyword evidence="3" id="KW-1185">Reference proteome</keyword>
<evidence type="ECO:0000256" key="1">
    <source>
        <dbReference type="SAM" id="MobiDB-lite"/>
    </source>
</evidence>
<reference evidence="2 3" key="1">
    <citation type="submission" date="2019-06" db="EMBL/GenBank/DDBJ databases">
        <title>Sequencing the genomes of 1000 actinobacteria strains.</title>
        <authorList>
            <person name="Klenk H.-P."/>
        </authorList>
    </citation>
    <scope>NUCLEOTIDE SEQUENCE [LARGE SCALE GENOMIC DNA]</scope>
    <source>
        <strain evidence="2 3">DSM 45456</strain>
    </source>
</reference>
<dbReference type="AlphaFoldDB" id="A0A543J5P4"/>
<gene>
    <name evidence="2" type="ORF">FHX81_0414</name>
</gene>
<name>A0A543J5P4_9PSEU</name>
<sequence>MAGRRDAVARKNAAMPRPYPHAHDDCDSCGQFDADMAVHHRHPNGADQRLCQRCAGPVLTRLVLTGHTLTVRALDHDDRIDQGTPGTGHDAVDGHPDPTTLSHERIEPRHVEGVLWTVELAEQALRGARPAGSTFLRVLIDQGGTATAARLRELTGQHNLHHMTLTVNTSARRVLGGRQDGSGERLRVAIPRPDPNAPRSQTVHDYTLPEDLVPILDAALRRIGR</sequence>
<dbReference type="Proteomes" id="UP000316628">
    <property type="component" value="Unassembled WGS sequence"/>
</dbReference>
<evidence type="ECO:0000313" key="3">
    <source>
        <dbReference type="Proteomes" id="UP000316628"/>
    </source>
</evidence>
<dbReference type="EMBL" id="VFPP01000001">
    <property type="protein sequence ID" value="TQM78160.1"/>
    <property type="molecule type" value="Genomic_DNA"/>
</dbReference>
<organism evidence="2 3">
    <name type="scientific">Saccharothrix saharensis</name>
    <dbReference type="NCBI Taxonomy" id="571190"/>
    <lineage>
        <taxon>Bacteria</taxon>
        <taxon>Bacillati</taxon>
        <taxon>Actinomycetota</taxon>
        <taxon>Actinomycetes</taxon>
        <taxon>Pseudonocardiales</taxon>
        <taxon>Pseudonocardiaceae</taxon>
        <taxon>Saccharothrix</taxon>
    </lineage>
</organism>
<protein>
    <submittedName>
        <fullName evidence="2">Uncharacterized protein</fullName>
    </submittedName>
</protein>
<feature type="region of interest" description="Disordered" evidence="1">
    <location>
        <begin position="1"/>
        <end position="21"/>
    </location>
</feature>
<proteinExistence type="predicted"/>
<accession>A0A543J5P4</accession>
<comment type="caution">
    <text evidence="2">The sequence shown here is derived from an EMBL/GenBank/DDBJ whole genome shotgun (WGS) entry which is preliminary data.</text>
</comment>
<evidence type="ECO:0000313" key="2">
    <source>
        <dbReference type="EMBL" id="TQM78160.1"/>
    </source>
</evidence>